<proteinExistence type="predicted"/>
<comment type="caution">
    <text evidence="1">The sequence shown here is derived from an EMBL/GenBank/DDBJ whole genome shotgun (WGS) entry which is preliminary data.</text>
</comment>
<protein>
    <submittedName>
        <fullName evidence="1">Uncharacterized protein</fullName>
    </submittedName>
</protein>
<dbReference type="EMBL" id="DVOJ01000005">
    <property type="protein sequence ID" value="HIV01179.1"/>
    <property type="molecule type" value="Genomic_DNA"/>
</dbReference>
<gene>
    <name evidence="1" type="ORF">IAA62_01315</name>
</gene>
<dbReference type="Proteomes" id="UP000886861">
    <property type="component" value="Unassembled WGS sequence"/>
</dbReference>
<sequence length="187" mass="21453">MKVKEIISLALTFLNKEELASFTPFGENSTVPELEAKEILNLKKCFNLVYNEIAVSYLPLVKSEDVLFINGVLPYANISKNITEVRKLYANGKNVPYTIEEDGIHANILCAKLTYNYVPNELDFEDEVFMFGGKLQERVLAYGIAMEYCLISGLYDDAEVWETRFYSGLRDACLKKSEIRIPVRRWI</sequence>
<reference evidence="1" key="1">
    <citation type="submission" date="2020-10" db="EMBL/GenBank/DDBJ databases">
        <authorList>
            <person name="Gilroy R."/>
        </authorList>
    </citation>
    <scope>NUCLEOTIDE SEQUENCE</scope>
    <source>
        <strain evidence="1">CHK186-9395</strain>
    </source>
</reference>
<accession>A0A9D1SYF1</accession>
<reference evidence="1" key="2">
    <citation type="journal article" date="2021" name="PeerJ">
        <title>Extensive microbial diversity within the chicken gut microbiome revealed by metagenomics and culture.</title>
        <authorList>
            <person name="Gilroy R."/>
            <person name="Ravi A."/>
            <person name="Getino M."/>
            <person name="Pursley I."/>
            <person name="Horton D.L."/>
            <person name="Alikhan N.F."/>
            <person name="Baker D."/>
            <person name="Gharbi K."/>
            <person name="Hall N."/>
            <person name="Watson M."/>
            <person name="Adriaenssens E.M."/>
            <person name="Foster-Nyarko E."/>
            <person name="Jarju S."/>
            <person name="Secka A."/>
            <person name="Antonio M."/>
            <person name="Oren A."/>
            <person name="Chaudhuri R.R."/>
            <person name="La Ragione R."/>
            <person name="Hildebrand F."/>
            <person name="Pallen M.J."/>
        </authorList>
    </citation>
    <scope>NUCLEOTIDE SEQUENCE</scope>
    <source>
        <strain evidence="1">CHK186-9395</strain>
    </source>
</reference>
<organism evidence="1 2">
    <name type="scientific">Candidatus Caccopulliclostridium gallistercoris</name>
    <dbReference type="NCBI Taxonomy" id="2840719"/>
    <lineage>
        <taxon>Bacteria</taxon>
        <taxon>Bacillati</taxon>
        <taxon>Bacillota</taxon>
        <taxon>Clostridia</taxon>
        <taxon>Candidatus Caccopulliclostridium</taxon>
    </lineage>
</organism>
<evidence type="ECO:0000313" key="2">
    <source>
        <dbReference type="Proteomes" id="UP000886861"/>
    </source>
</evidence>
<name>A0A9D1SYF1_9FIRM</name>
<evidence type="ECO:0000313" key="1">
    <source>
        <dbReference type="EMBL" id="HIV01179.1"/>
    </source>
</evidence>
<dbReference type="AlphaFoldDB" id="A0A9D1SYF1"/>